<organism evidence="2 3">
    <name type="scientific">Dolichospermum heterosporum TAC447</name>
    <dbReference type="NCBI Taxonomy" id="747523"/>
    <lineage>
        <taxon>Bacteria</taxon>
        <taxon>Bacillati</taxon>
        <taxon>Cyanobacteriota</taxon>
        <taxon>Cyanophyceae</taxon>
        <taxon>Nostocales</taxon>
        <taxon>Aphanizomenonaceae</taxon>
        <taxon>Dolichospermum</taxon>
        <taxon>Dolichospermum heterosporum</taxon>
    </lineage>
</organism>
<dbReference type="Proteomes" id="UP001057561">
    <property type="component" value="Chromosome"/>
</dbReference>
<dbReference type="Pfam" id="PF13304">
    <property type="entry name" value="AAA_21"/>
    <property type="match status" value="1"/>
</dbReference>
<dbReference type="EMBL" id="CP099464">
    <property type="protein sequence ID" value="UUO14659.1"/>
    <property type="molecule type" value="Genomic_DNA"/>
</dbReference>
<evidence type="ECO:0000313" key="3">
    <source>
        <dbReference type="Proteomes" id="UP001057561"/>
    </source>
</evidence>
<keyword evidence="2" id="KW-0067">ATP-binding</keyword>
<keyword evidence="2" id="KW-0547">Nucleotide-binding</keyword>
<feature type="domain" description="ATPase AAA-type core" evidence="1">
    <location>
        <begin position="44"/>
        <end position="365"/>
    </location>
</feature>
<dbReference type="RefSeq" id="WP_257120896.1">
    <property type="nucleotide sequence ID" value="NZ_CP099464.1"/>
</dbReference>
<sequence length="416" mass="48223">MSEVLLDSLYNCLLRKVRSMKIQSFQFSNNKENWHIEEVKFEDLNLLVGGSGVGKTRILKALELICDTANIGVNRNLDDLEWSINFSHLGQNYRWELKSSSTKKEEISLNVNESKQTEIVYEKLVRYDDDSELEILFRNDSDSKFNNEKLPKLKRTESAITLLSEEDLIIPVGKAFERLIFNFETAPIQKFTIESDYITGTIATITAVEDLFYSKLNISNSKIFFRDFRQYCSHLPPVLKAFLLQKFFPEVFNEIKEYYIDIFSEVNNFRVSSERDSDVDFLLSFEIQENGLEDWIPQERISSGMFRTLIFLIEVITAPEESVILIDEFENSLGINCMGELTDFILDKSPDVQFILTSHHPYIINNIPWDTWQIVSKSGNKVRVRKSLNIPELNTASSLDKFTQLVNLLDSEEVSE</sequence>
<reference evidence="2" key="1">
    <citation type="submission" date="2022-06" db="EMBL/GenBank/DDBJ databases">
        <title>Nostosin G and Spiroidesin B from the Cyanobacterium Dolichospermum sp. NIES-1697.</title>
        <authorList>
            <person name="Phan C.-S."/>
            <person name="Mehjabin J.J."/>
            <person name="Anas A.R.J."/>
            <person name="Hayasaka M."/>
            <person name="Onoki R."/>
            <person name="Wang J."/>
            <person name="Umezawa T."/>
            <person name="Washio K."/>
            <person name="Morikawa M."/>
            <person name="Okino T."/>
        </authorList>
    </citation>
    <scope>NUCLEOTIDE SEQUENCE</scope>
    <source>
        <strain evidence="2">NIES-1697</strain>
    </source>
</reference>
<dbReference type="PANTHER" id="PTHR43581:SF2">
    <property type="entry name" value="EXCINUCLEASE ATPASE SUBUNIT"/>
    <property type="match status" value="1"/>
</dbReference>
<proteinExistence type="predicted"/>
<dbReference type="InterPro" id="IPR051396">
    <property type="entry name" value="Bact_Antivir_Def_Nuclease"/>
</dbReference>
<dbReference type="InterPro" id="IPR027417">
    <property type="entry name" value="P-loop_NTPase"/>
</dbReference>
<dbReference type="SUPFAM" id="SSF52540">
    <property type="entry name" value="P-loop containing nucleoside triphosphate hydrolases"/>
    <property type="match status" value="1"/>
</dbReference>
<keyword evidence="3" id="KW-1185">Reference proteome</keyword>
<dbReference type="Gene3D" id="3.40.50.300">
    <property type="entry name" value="P-loop containing nucleotide triphosphate hydrolases"/>
    <property type="match status" value="1"/>
</dbReference>
<name>A0ABY5LUH2_9CYAN</name>
<evidence type="ECO:0000259" key="1">
    <source>
        <dbReference type="Pfam" id="PF13304"/>
    </source>
</evidence>
<evidence type="ECO:0000313" key="2">
    <source>
        <dbReference type="EMBL" id="UUO14659.1"/>
    </source>
</evidence>
<protein>
    <submittedName>
        <fullName evidence="2">ATP-binding protein</fullName>
    </submittedName>
</protein>
<dbReference type="PANTHER" id="PTHR43581">
    <property type="entry name" value="ATP/GTP PHOSPHATASE"/>
    <property type="match status" value="1"/>
</dbReference>
<gene>
    <name evidence="2" type="ORF">NG743_21920</name>
</gene>
<dbReference type="InterPro" id="IPR003959">
    <property type="entry name" value="ATPase_AAA_core"/>
</dbReference>
<accession>A0ABY5LUH2</accession>
<dbReference type="GO" id="GO:0005524">
    <property type="term" value="F:ATP binding"/>
    <property type="evidence" value="ECO:0007669"/>
    <property type="project" value="UniProtKB-KW"/>
</dbReference>